<dbReference type="InterPro" id="IPR022893">
    <property type="entry name" value="Shikimate_DH_fam"/>
</dbReference>
<dbReference type="GO" id="GO:0050661">
    <property type="term" value="F:NADP binding"/>
    <property type="evidence" value="ECO:0007669"/>
    <property type="project" value="TreeGrafter"/>
</dbReference>
<dbReference type="Gene3D" id="3.40.50.10860">
    <property type="entry name" value="Leucine Dehydrogenase, chain A, domain 1"/>
    <property type="match status" value="1"/>
</dbReference>
<dbReference type="PANTHER" id="PTHR21089:SF1">
    <property type="entry name" value="BIFUNCTIONAL 3-DEHYDROQUINATE DEHYDRATASE_SHIKIMATE DEHYDROGENASE, CHLOROPLASTIC"/>
    <property type="match status" value="1"/>
</dbReference>
<feature type="domain" description="Shikimate dehydrogenase substrate binding N-terminal" evidence="3">
    <location>
        <begin position="14"/>
        <end position="97"/>
    </location>
</feature>
<evidence type="ECO:0000313" key="5">
    <source>
        <dbReference type="EMBL" id="APF40050.1"/>
    </source>
</evidence>
<reference evidence="5 6" key="1">
    <citation type="submission" date="2016-11" db="EMBL/GenBank/DDBJ databases">
        <title>Genome sequencing of Zhihengliuella aestuarii B18 antagonistic to Plasmodiophora brassicae.</title>
        <authorList>
            <person name="Luo Y."/>
        </authorList>
    </citation>
    <scope>NUCLEOTIDE SEQUENCE [LARGE SCALE GENOMIC DNA]</scope>
    <source>
        <strain evidence="5 6">B18</strain>
    </source>
</reference>
<dbReference type="GO" id="GO:0005829">
    <property type="term" value="C:cytosol"/>
    <property type="evidence" value="ECO:0007669"/>
    <property type="project" value="TreeGrafter"/>
</dbReference>
<dbReference type="Proteomes" id="UP000183530">
    <property type="component" value="Chromosome"/>
</dbReference>
<evidence type="ECO:0000259" key="3">
    <source>
        <dbReference type="Pfam" id="PF08501"/>
    </source>
</evidence>
<dbReference type="GO" id="GO:0004764">
    <property type="term" value="F:shikimate 3-dehydrogenase (NADP+) activity"/>
    <property type="evidence" value="ECO:0007669"/>
    <property type="project" value="InterPro"/>
</dbReference>
<dbReference type="KEGG" id="nae:BHE16_02355"/>
<dbReference type="SUPFAM" id="SSF51735">
    <property type="entry name" value="NAD(P)-binding Rossmann-fold domains"/>
    <property type="match status" value="1"/>
</dbReference>
<dbReference type="InterPro" id="IPR036291">
    <property type="entry name" value="NAD(P)-bd_dom_sf"/>
</dbReference>
<dbReference type="Gene3D" id="3.40.50.720">
    <property type="entry name" value="NAD(P)-binding Rossmann-like Domain"/>
    <property type="match status" value="1"/>
</dbReference>
<dbReference type="InterPro" id="IPR013708">
    <property type="entry name" value="Shikimate_DH-bd_N"/>
</dbReference>
<comment type="pathway">
    <text evidence="1">Metabolic intermediate biosynthesis; chorismate biosynthesis; chorismate from D-erythrose 4-phosphate and phosphoenolpyruvate: step 4/7.</text>
</comment>
<dbReference type="GO" id="GO:0009073">
    <property type="term" value="P:aromatic amino acid family biosynthetic process"/>
    <property type="evidence" value="ECO:0007669"/>
    <property type="project" value="UniProtKB-KW"/>
</dbReference>
<dbReference type="Pfam" id="PF18317">
    <property type="entry name" value="SDH_C"/>
    <property type="match status" value="1"/>
</dbReference>
<proteinExistence type="predicted"/>
<dbReference type="GO" id="GO:0019632">
    <property type="term" value="P:shikimate metabolic process"/>
    <property type="evidence" value="ECO:0007669"/>
    <property type="project" value="TreeGrafter"/>
</dbReference>
<dbReference type="EMBL" id="CP018135">
    <property type="protein sequence ID" value="APF40050.1"/>
    <property type="molecule type" value="Genomic_DNA"/>
</dbReference>
<dbReference type="CDD" id="cd01065">
    <property type="entry name" value="NAD_bind_Shikimate_DH"/>
    <property type="match status" value="1"/>
</dbReference>
<evidence type="ECO:0000259" key="4">
    <source>
        <dbReference type="Pfam" id="PF18317"/>
    </source>
</evidence>
<dbReference type="Pfam" id="PF08501">
    <property type="entry name" value="Shikimate_dh_N"/>
    <property type="match status" value="1"/>
</dbReference>
<dbReference type="STRING" id="556325.BHE16_02355"/>
<dbReference type="InterPro" id="IPR041121">
    <property type="entry name" value="SDH_C"/>
</dbReference>
<evidence type="ECO:0000256" key="1">
    <source>
        <dbReference type="ARBA" id="ARBA00004871"/>
    </source>
</evidence>
<evidence type="ECO:0000313" key="6">
    <source>
        <dbReference type="Proteomes" id="UP000183530"/>
    </source>
</evidence>
<gene>
    <name evidence="5" type="ORF">BHE16_02355</name>
</gene>
<name>A0A1L2ZLH6_9MICC</name>
<dbReference type="SUPFAM" id="SSF53223">
    <property type="entry name" value="Aminoacid dehydrogenase-like, N-terminal domain"/>
    <property type="match status" value="1"/>
</dbReference>
<accession>A0A1L2ZLH6</accession>
<dbReference type="AlphaFoldDB" id="A0A1L2ZLH6"/>
<dbReference type="RefSeq" id="WP_071893528.1">
    <property type="nucleotide sequence ID" value="NZ_CP018135.1"/>
</dbReference>
<protein>
    <recommendedName>
        <fullName evidence="7">Shikimate dehydrogenase</fullName>
    </recommendedName>
</protein>
<dbReference type="GO" id="GO:0009423">
    <property type="term" value="P:chorismate biosynthetic process"/>
    <property type="evidence" value="ECO:0007669"/>
    <property type="project" value="TreeGrafter"/>
</dbReference>
<sequence length="294" mass="30952">MQVGAHSEGLRAAVIGSPISHSKSPLLHGAAYQALGLDIEYTRQEAVETDAAALNTMLRNEPGWLGLSCTMPMKQALIPFLDNTSERVRILGAMNTVVVYRTDGEPVKLSGENTDVDGLIKSIAAMGATVLKNVAIFGAGNTASAAIMAVAESGAEHIDFVVRNLERAAASIALAQSFGLTANAILNDAAACSIPEYDAAISTLPPGSADSFVDKLGLENLRPGTPLMDVTYDPWPSRLASAWTEHGGVAASGLTMLLYQAVEQVKLFTGVTEADWDHVINMMCDAVGLTRPQN</sequence>
<feature type="domain" description="SDH C-terminal" evidence="4">
    <location>
        <begin position="253"/>
        <end position="272"/>
    </location>
</feature>
<dbReference type="PANTHER" id="PTHR21089">
    <property type="entry name" value="SHIKIMATE DEHYDROGENASE"/>
    <property type="match status" value="1"/>
</dbReference>
<keyword evidence="2" id="KW-0057">Aromatic amino acid biosynthesis</keyword>
<dbReference type="InterPro" id="IPR046346">
    <property type="entry name" value="Aminoacid_DH-like_N_sf"/>
</dbReference>
<organism evidence="5 6">
    <name type="scientific">Neomicrococcus aestuarii</name>
    <dbReference type="NCBI Taxonomy" id="556325"/>
    <lineage>
        <taxon>Bacteria</taxon>
        <taxon>Bacillati</taxon>
        <taxon>Actinomycetota</taxon>
        <taxon>Actinomycetes</taxon>
        <taxon>Micrococcales</taxon>
        <taxon>Micrococcaceae</taxon>
        <taxon>Neomicrococcus</taxon>
    </lineage>
</organism>
<evidence type="ECO:0000256" key="2">
    <source>
        <dbReference type="ARBA" id="ARBA00023141"/>
    </source>
</evidence>
<keyword evidence="6" id="KW-1185">Reference proteome</keyword>
<dbReference type="OrthoDB" id="9776868at2"/>
<keyword evidence="2" id="KW-0028">Amino-acid biosynthesis</keyword>
<evidence type="ECO:0008006" key="7">
    <source>
        <dbReference type="Google" id="ProtNLM"/>
    </source>
</evidence>